<keyword evidence="9" id="KW-1185">Reference proteome</keyword>
<gene>
    <name evidence="8" type="ORF">ACFSX5_00675</name>
</gene>
<evidence type="ECO:0000256" key="6">
    <source>
        <dbReference type="SAM" id="Phobius"/>
    </source>
</evidence>
<dbReference type="RefSeq" id="WP_386830811.1">
    <property type="nucleotide sequence ID" value="NZ_JBHUNP010000001.1"/>
</dbReference>
<dbReference type="Gene3D" id="3.30.450.20">
    <property type="entry name" value="PAS domain"/>
    <property type="match status" value="1"/>
</dbReference>
<dbReference type="Pfam" id="PF02743">
    <property type="entry name" value="dCache_1"/>
    <property type="match status" value="1"/>
</dbReference>
<comment type="subcellular location">
    <subcellularLocation>
        <location evidence="1">Cell membrane</location>
        <topology evidence="1">Multi-pass membrane protein</topology>
    </subcellularLocation>
</comment>
<evidence type="ECO:0000256" key="2">
    <source>
        <dbReference type="ARBA" id="ARBA00022475"/>
    </source>
</evidence>
<evidence type="ECO:0000313" key="8">
    <source>
        <dbReference type="EMBL" id="MFD2646302.1"/>
    </source>
</evidence>
<dbReference type="EMBL" id="JBHUNP010000001">
    <property type="protein sequence ID" value="MFD2646302.1"/>
    <property type="molecule type" value="Genomic_DNA"/>
</dbReference>
<keyword evidence="2" id="KW-1003">Cell membrane</keyword>
<evidence type="ECO:0000256" key="3">
    <source>
        <dbReference type="ARBA" id="ARBA00022692"/>
    </source>
</evidence>
<reference evidence="9" key="1">
    <citation type="journal article" date="2019" name="Int. J. Syst. Evol. Microbiol.">
        <title>The Global Catalogue of Microorganisms (GCM) 10K type strain sequencing project: providing services to taxonomists for standard genome sequencing and annotation.</title>
        <authorList>
            <consortium name="The Broad Institute Genomics Platform"/>
            <consortium name="The Broad Institute Genome Sequencing Center for Infectious Disease"/>
            <person name="Wu L."/>
            <person name="Ma J."/>
        </authorList>
    </citation>
    <scope>NUCLEOTIDE SEQUENCE [LARGE SCALE GENOMIC DNA]</scope>
    <source>
        <strain evidence="9">CCM 7427</strain>
    </source>
</reference>
<proteinExistence type="predicted"/>
<evidence type="ECO:0000256" key="1">
    <source>
        <dbReference type="ARBA" id="ARBA00004651"/>
    </source>
</evidence>
<evidence type="ECO:0000259" key="7">
    <source>
        <dbReference type="Pfam" id="PF02743"/>
    </source>
</evidence>
<feature type="domain" description="Cache" evidence="7">
    <location>
        <begin position="92"/>
        <end position="268"/>
    </location>
</feature>
<keyword evidence="4 6" id="KW-1133">Transmembrane helix</keyword>
<sequence length="371" mass="40420">MKLRSLLSLVLALVLCAGLAALTWLFQSGLRSYSVSTSEQAVHVRTEALGTFLSRSLFEEWQRVERAAERVSGEFEPALAEATIVGLEPNIDKFSWIGIADRSGTVLAASGGMLEGENVAQRPWFQQGLAGPFAGDVHEAVLLAKLLESNNDDPIRFVDFSAPIRDERGQVAGVLGAHVNWEWVEQLATEAAGRLQLDAFILNRAGTIILQTDPSVSDVSGLRSFRAASLGVETTENEVWPDGETYFATTLPQFSYQSLPSFGWSMVARLDPTYVQGAETTFRTQMLTMAAAVFLLMLVAFGVIAAILLRPLRSLAENFLQLARGEPTPYVREHRRFAEATILSDAIALLQSRLGAQGRSSANSSSNETPQ</sequence>
<keyword evidence="5 6" id="KW-0472">Membrane</keyword>
<keyword evidence="3 6" id="KW-0812">Transmembrane</keyword>
<evidence type="ECO:0000313" key="9">
    <source>
        <dbReference type="Proteomes" id="UP001597521"/>
    </source>
</evidence>
<dbReference type="InterPro" id="IPR033479">
    <property type="entry name" value="dCache_1"/>
</dbReference>
<name>A0ABW5QFJ8_9HYPH</name>
<comment type="caution">
    <text evidence="8">The sequence shown here is derived from an EMBL/GenBank/DDBJ whole genome shotgun (WGS) entry which is preliminary data.</text>
</comment>
<evidence type="ECO:0000256" key="4">
    <source>
        <dbReference type="ARBA" id="ARBA00022989"/>
    </source>
</evidence>
<dbReference type="Proteomes" id="UP001597521">
    <property type="component" value="Unassembled WGS sequence"/>
</dbReference>
<evidence type="ECO:0000256" key="5">
    <source>
        <dbReference type="ARBA" id="ARBA00023136"/>
    </source>
</evidence>
<organism evidence="8 9">
    <name type="scientific">Devosia albogilva</name>
    <dbReference type="NCBI Taxonomy" id="429726"/>
    <lineage>
        <taxon>Bacteria</taxon>
        <taxon>Pseudomonadati</taxon>
        <taxon>Pseudomonadota</taxon>
        <taxon>Alphaproteobacteria</taxon>
        <taxon>Hyphomicrobiales</taxon>
        <taxon>Devosiaceae</taxon>
        <taxon>Devosia</taxon>
    </lineage>
</organism>
<accession>A0ABW5QFJ8</accession>
<dbReference type="CDD" id="cd18774">
    <property type="entry name" value="PDC2_HK_sensor"/>
    <property type="match status" value="1"/>
</dbReference>
<feature type="transmembrane region" description="Helical" evidence="6">
    <location>
        <begin position="286"/>
        <end position="309"/>
    </location>
</feature>
<protein>
    <submittedName>
        <fullName evidence="8">Cache domain-containing protein</fullName>
    </submittedName>
</protein>
<dbReference type="CDD" id="cd12914">
    <property type="entry name" value="PDC1_DGC_like"/>
    <property type="match status" value="1"/>
</dbReference>